<dbReference type="InterPro" id="IPR001387">
    <property type="entry name" value="Cro/C1-type_HTH"/>
</dbReference>
<name>E5Y627_BILW3</name>
<dbReference type="OrthoDB" id="9797543at2"/>
<keyword evidence="1" id="KW-1133">Transmembrane helix</keyword>
<keyword evidence="4" id="KW-1185">Reference proteome</keyword>
<dbReference type="STRING" id="563192.HMPREF0179_01640"/>
<dbReference type="CDD" id="cd00093">
    <property type="entry name" value="HTH_XRE"/>
    <property type="match status" value="1"/>
</dbReference>
<protein>
    <recommendedName>
        <fullName evidence="2">Cytoskeleton protein RodZ-like C-terminal domain-containing protein</fullName>
    </recommendedName>
</protein>
<gene>
    <name evidence="3" type="ORF">HMPREF0179_01640</name>
</gene>
<dbReference type="RefSeq" id="WP_005027047.1">
    <property type="nucleotide sequence ID" value="NZ_KE150240.1"/>
</dbReference>
<dbReference type="Pfam" id="PF13413">
    <property type="entry name" value="HTH_25"/>
    <property type="match status" value="1"/>
</dbReference>
<dbReference type="PANTHER" id="PTHR34475">
    <property type="match status" value="1"/>
</dbReference>
<dbReference type="SUPFAM" id="SSF47413">
    <property type="entry name" value="lambda repressor-like DNA-binding domains"/>
    <property type="match status" value="1"/>
</dbReference>
<dbReference type="EMBL" id="ADCP02000003">
    <property type="protein sequence ID" value="EFV44574.1"/>
    <property type="molecule type" value="Genomic_DNA"/>
</dbReference>
<accession>E5Y627</accession>
<reference evidence="3 4" key="1">
    <citation type="submission" date="2010-10" db="EMBL/GenBank/DDBJ databases">
        <authorList>
            <consortium name="The Broad Institute Genome Sequencing Platform"/>
            <person name="Ward D."/>
            <person name="Earl A."/>
            <person name="Feldgarden M."/>
            <person name="Young S.K."/>
            <person name="Gargeya S."/>
            <person name="Zeng Q."/>
            <person name="Alvarado L."/>
            <person name="Berlin A."/>
            <person name="Bochicchio J."/>
            <person name="Chapman S.B."/>
            <person name="Chen Z."/>
            <person name="Freedman E."/>
            <person name="Gellesch M."/>
            <person name="Goldberg J."/>
            <person name="Griggs A."/>
            <person name="Gujja S."/>
            <person name="Heilman E."/>
            <person name="Heiman D."/>
            <person name="Howarth C."/>
            <person name="Mehta T."/>
            <person name="Neiman D."/>
            <person name="Pearson M."/>
            <person name="Roberts A."/>
            <person name="Saif S."/>
            <person name="Shea T."/>
            <person name="Shenoy N."/>
            <person name="Sisk P."/>
            <person name="Stolte C."/>
            <person name="Sykes S."/>
            <person name="White J."/>
            <person name="Yandava C."/>
            <person name="Allen-Vercoe E."/>
            <person name="Sibley C."/>
            <person name="Ambrose C.E."/>
            <person name="Strauss J."/>
            <person name="Daigneault M."/>
            <person name="Haas B."/>
            <person name="Nusbaum C."/>
            <person name="Birren B."/>
        </authorList>
    </citation>
    <scope>NUCLEOTIDE SEQUENCE [LARGE SCALE GENOMIC DNA]</scope>
    <source>
        <strain evidence="3 4">3_1_6</strain>
    </source>
</reference>
<evidence type="ECO:0000256" key="1">
    <source>
        <dbReference type="SAM" id="Phobius"/>
    </source>
</evidence>
<dbReference type="PANTHER" id="PTHR34475:SF1">
    <property type="entry name" value="CYTOSKELETON PROTEIN RODZ"/>
    <property type="match status" value="1"/>
</dbReference>
<evidence type="ECO:0000313" key="3">
    <source>
        <dbReference type="EMBL" id="EFV44574.1"/>
    </source>
</evidence>
<proteinExistence type="predicted"/>
<dbReference type="GO" id="GO:0003677">
    <property type="term" value="F:DNA binding"/>
    <property type="evidence" value="ECO:0007669"/>
    <property type="project" value="InterPro"/>
</dbReference>
<keyword evidence="1" id="KW-0472">Membrane</keyword>
<feature type="domain" description="Cytoskeleton protein RodZ-like C-terminal" evidence="2">
    <location>
        <begin position="215"/>
        <end position="282"/>
    </location>
</feature>
<dbReference type="eggNOG" id="COG1426">
    <property type="taxonomic scope" value="Bacteria"/>
</dbReference>
<evidence type="ECO:0000313" key="4">
    <source>
        <dbReference type="Proteomes" id="UP000006034"/>
    </source>
</evidence>
<dbReference type="GeneID" id="78087337"/>
<sequence>MEETETVLTLADFGALLRERRIHKGLTEENVAAELKITSRLVKAIEEGDMESMPHAVYARGFIRAYAKLLAVDDSVTHAACALLKDPEEELREQEIRVVPAAARREESHVPWLAILLCALFLAGGAWYFRDSIPGLSSNTVSREKTASPAVSSPAVPEADTVVTTPAIPVEPAANATLPAASEEPIVLGGTPLPAETETPTEQAALPATGHRMLLTAQGDCWVSTTADGKNSQRVMHKGDTLNVDFQEKLVMKLGNAGAMLITYDGKELPPVGKIGQVKTVTFPNDAQN</sequence>
<dbReference type="Gene3D" id="1.10.260.40">
    <property type="entry name" value="lambda repressor-like DNA-binding domains"/>
    <property type="match status" value="1"/>
</dbReference>
<reference evidence="3 4" key="2">
    <citation type="submission" date="2013-04" db="EMBL/GenBank/DDBJ databases">
        <title>The Genome Sequence of Bilophila wadsworthia 3_1_6.</title>
        <authorList>
            <consortium name="The Broad Institute Genomics Platform"/>
            <person name="Earl A."/>
            <person name="Ward D."/>
            <person name="Feldgarden M."/>
            <person name="Gevers D."/>
            <person name="Sibley C."/>
            <person name="Strauss J."/>
            <person name="Allen-Vercoe E."/>
            <person name="Walker B."/>
            <person name="Young S."/>
            <person name="Zeng Q."/>
            <person name="Gargeya S."/>
            <person name="Fitzgerald M."/>
            <person name="Haas B."/>
            <person name="Abouelleil A."/>
            <person name="Allen A.W."/>
            <person name="Alvarado L."/>
            <person name="Arachchi H.M."/>
            <person name="Berlin A.M."/>
            <person name="Chapman S.B."/>
            <person name="Gainer-Dewar J."/>
            <person name="Goldberg J."/>
            <person name="Griggs A."/>
            <person name="Gujja S."/>
            <person name="Hansen M."/>
            <person name="Howarth C."/>
            <person name="Imamovic A."/>
            <person name="Ireland A."/>
            <person name="Larimer J."/>
            <person name="McCowan C."/>
            <person name="Murphy C."/>
            <person name="Pearson M."/>
            <person name="Poon T.W."/>
            <person name="Priest M."/>
            <person name="Roberts A."/>
            <person name="Saif S."/>
            <person name="Shea T."/>
            <person name="Sisk P."/>
            <person name="Sykes S."/>
            <person name="Wortman J."/>
            <person name="Nusbaum C."/>
            <person name="Birren B."/>
        </authorList>
    </citation>
    <scope>NUCLEOTIDE SEQUENCE [LARGE SCALE GENOMIC DNA]</scope>
    <source>
        <strain evidence="3 4">3_1_6</strain>
    </source>
</reference>
<dbReference type="InterPro" id="IPR025194">
    <property type="entry name" value="RodZ-like_C"/>
</dbReference>
<dbReference type="InterPro" id="IPR010982">
    <property type="entry name" value="Lambda_DNA-bd_dom_sf"/>
</dbReference>
<feature type="transmembrane region" description="Helical" evidence="1">
    <location>
        <begin position="110"/>
        <end position="129"/>
    </location>
</feature>
<dbReference type="InterPro" id="IPR050400">
    <property type="entry name" value="Bact_Cytoskel_RodZ"/>
</dbReference>
<dbReference type="Pfam" id="PF13464">
    <property type="entry name" value="RodZ_C"/>
    <property type="match status" value="1"/>
</dbReference>
<dbReference type="HOGENOM" id="CLU_047530_1_3_7"/>
<keyword evidence="1" id="KW-0812">Transmembrane</keyword>
<comment type="caution">
    <text evidence="3">The sequence shown here is derived from an EMBL/GenBank/DDBJ whole genome shotgun (WGS) entry which is preliminary data.</text>
</comment>
<evidence type="ECO:0000259" key="2">
    <source>
        <dbReference type="Pfam" id="PF13464"/>
    </source>
</evidence>
<dbReference type="AlphaFoldDB" id="E5Y627"/>
<dbReference type="Proteomes" id="UP000006034">
    <property type="component" value="Unassembled WGS sequence"/>
</dbReference>
<organism evidence="3 4">
    <name type="scientific">Bilophila wadsworthia (strain 3_1_6)</name>
    <dbReference type="NCBI Taxonomy" id="563192"/>
    <lineage>
        <taxon>Bacteria</taxon>
        <taxon>Pseudomonadati</taxon>
        <taxon>Thermodesulfobacteriota</taxon>
        <taxon>Desulfovibrionia</taxon>
        <taxon>Desulfovibrionales</taxon>
        <taxon>Desulfovibrionaceae</taxon>
        <taxon>Bilophila</taxon>
    </lineage>
</organism>